<dbReference type="OrthoDB" id="9782977at2"/>
<organism evidence="2 3">
    <name type="scientific">Thermomonas aquatica</name>
    <dbReference type="NCBI Taxonomy" id="2202149"/>
    <lineage>
        <taxon>Bacteria</taxon>
        <taxon>Pseudomonadati</taxon>
        <taxon>Pseudomonadota</taxon>
        <taxon>Gammaproteobacteria</taxon>
        <taxon>Lysobacterales</taxon>
        <taxon>Lysobacteraceae</taxon>
        <taxon>Thermomonas</taxon>
    </lineage>
</organism>
<protein>
    <submittedName>
        <fullName evidence="2">ATP-dependent zinc protease</fullName>
    </submittedName>
</protein>
<gene>
    <name evidence="2" type="ORF">FHQ07_11320</name>
</gene>
<dbReference type="EMBL" id="CP040871">
    <property type="protein sequence ID" value="QDA57854.1"/>
    <property type="molecule type" value="Genomic_DNA"/>
</dbReference>
<keyword evidence="2" id="KW-0645">Protease</keyword>
<evidence type="ECO:0000259" key="1">
    <source>
        <dbReference type="Pfam" id="PF05618"/>
    </source>
</evidence>
<reference evidence="2 3" key="1">
    <citation type="submission" date="2019-06" db="EMBL/GenBank/DDBJ databases">
        <title>Thermomonas aquatica sp. nov., isolated from an industrial wastewater treatment plant.</title>
        <authorList>
            <person name="Jeon J.H."/>
            <person name="Park D.-S."/>
        </authorList>
    </citation>
    <scope>NUCLEOTIDE SEQUENCE [LARGE SCALE GENOMIC DNA]</scope>
    <source>
        <strain evidence="2 3">SY21</strain>
    </source>
</reference>
<dbReference type="RefSeq" id="WP_139716904.1">
    <property type="nucleotide sequence ID" value="NZ_CP040871.1"/>
</dbReference>
<dbReference type="Proteomes" id="UP000308149">
    <property type="component" value="Chromosome"/>
</dbReference>
<dbReference type="GO" id="GO:0006508">
    <property type="term" value="P:proteolysis"/>
    <property type="evidence" value="ECO:0007669"/>
    <property type="project" value="UniProtKB-KW"/>
</dbReference>
<keyword evidence="3" id="KW-1185">Reference proteome</keyword>
<dbReference type="SUPFAM" id="SSF50630">
    <property type="entry name" value="Acid proteases"/>
    <property type="match status" value="1"/>
</dbReference>
<name>A0A5B7ZRN4_9GAMM</name>
<feature type="domain" description="Retropepsin-like aspartic endopeptidase" evidence="1">
    <location>
        <begin position="6"/>
        <end position="138"/>
    </location>
</feature>
<dbReference type="Pfam" id="PF05618">
    <property type="entry name" value="Zn_protease"/>
    <property type="match status" value="1"/>
</dbReference>
<dbReference type="InterPro" id="IPR008503">
    <property type="entry name" value="Asp_endopeptidase"/>
</dbReference>
<evidence type="ECO:0000313" key="2">
    <source>
        <dbReference type="EMBL" id="QDA57854.1"/>
    </source>
</evidence>
<dbReference type="AlphaFoldDB" id="A0A5B7ZRN4"/>
<evidence type="ECO:0000313" key="3">
    <source>
        <dbReference type="Proteomes" id="UP000308149"/>
    </source>
</evidence>
<sequence length="152" mass="16961">MAAIAVGWREWAALPELGLPRLRAKLDTGARSSALHVERQWRFVEAGAPWVGFALVARLHAGEVEAAAAIVDERMVTDSGGHRTSRVFVRTKLRLAGIEREIEMNLADRCGMRFPLLLGRTALADAFVVDPAGSFLHRRRRMRRPPETPRDV</sequence>
<dbReference type="Gene3D" id="2.40.70.10">
    <property type="entry name" value="Acid Proteases"/>
    <property type="match status" value="1"/>
</dbReference>
<keyword evidence="2" id="KW-0378">Hydrolase</keyword>
<dbReference type="InterPro" id="IPR021109">
    <property type="entry name" value="Peptidase_aspartic_dom_sf"/>
</dbReference>
<proteinExistence type="predicted"/>
<dbReference type="GO" id="GO:0008233">
    <property type="term" value="F:peptidase activity"/>
    <property type="evidence" value="ECO:0007669"/>
    <property type="project" value="UniProtKB-KW"/>
</dbReference>
<dbReference type="PANTHER" id="PTHR38037">
    <property type="entry name" value="ZN_PROTEASE DOMAIN-CONTAINING PROTEIN"/>
    <property type="match status" value="1"/>
</dbReference>
<dbReference type="PANTHER" id="PTHR38037:SF2">
    <property type="entry name" value="ATP-DEPENDENT ZINC PROTEASE DOMAIN-CONTAINING PROTEIN-RELATED"/>
    <property type="match status" value="1"/>
</dbReference>
<accession>A0A5B7ZRN4</accession>
<dbReference type="KEGG" id="thes:FHQ07_11320"/>